<accession>A0A1I4XQR2</accession>
<dbReference type="GO" id="GO:0005737">
    <property type="term" value="C:cytoplasm"/>
    <property type="evidence" value="ECO:0007669"/>
    <property type="project" value="UniProtKB-SubCell"/>
</dbReference>
<keyword evidence="2" id="KW-0963">Cytoplasm</keyword>
<proteinExistence type="inferred from homology"/>
<evidence type="ECO:0000313" key="4">
    <source>
        <dbReference type="Proteomes" id="UP000182961"/>
    </source>
</evidence>
<dbReference type="PANTHER" id="PTHR12598">
    <property type="entry name" value="COPPER HOMEOSTASIS PROTEIN CUTC"/>
    <property type="match status" value="1"/>
</dbReference>
<evidence type="ECO:0000313" key="3">
    <source>
        <dbReference type="EMBL" id="SFN28016.1"/>
    </source>
</evidence>
<sequence length="228" mass="24656">MQHQMNQLEIACFSLDAIAIAQENGADRIELCLDRDAGGITPPFEMVQAARALTTVALNVMIRPREGDFVYTETEFQAMKNSITTFKNLGIDGFVFGILYPDGSIPTEANAALVNLAQPLPCTFHRAFDGITDPLQGLETLAACGFKTVLTSGVRTNVTEGADLLQQLVAHAGDRITVMPGGGLRSSNARWLSQTTRAVYYHSAAITDDSELPNPTEVALLKQQLNTL</sequence>
<dbReference type="PANTHER" id="PTHR12598:SF0">
    <property type="entry name" value="COPPER HOMEOSTASIS PROTEIN CUTC HOMOLOG"/>
    <property type="match status" value="1"/>
</dbReference>
<comment type="caution">
    <text evidence="2">Once thought to be involved in copper homeostasis, experiments in E.coli have shown this is not the case.</text>
</comment>
<dbReference type="HAMAP" id="MF_00795">
    <property type="entry name" value="CutC"/>
    <property type="match status" value="1"/>
</dbReference>
<dbReference type="GO" id="GO:0005507">
    <property type="term" value="F:copper ion binding"/>
    <property type="evidence" value="ECO:0007669"/>
    <property type="project" value="TreeGrafter"/>
</dbReference>
<gene>
    <name evidence="2" type="primary">cutC</name>
    <name evidence="3" type="ORF">SAMN05444143_10992</name>
</gene>
<dbReference type="InterPro" id="IPR036822">
    <property type="entry name" value="CutC-like_dom_sf"/>
</dbReference>
<protein>
    <recommendedName>
        <fullName evidence="2">PF03932 family protein CutC</fullName>
    </recommendedName>
</protein>
<keyword evidence="4" id="KW-1185">Reference proteome</keyword>
<dbReference type="EMBL" id="FOUT01000009">
    <property type="protein sequence ID" value="SFN28016.1"/>
    <property type="molecule type" value="Genomic_DNA"/>
</dbReference>
<organism evidence="3 4">
    <name type="scientific">Flavobacterium succinicans</name>
    <dbReference type="NCBI Taxonomy" id="29536"/>
    <lineage>
        <taxon>Bacteria</taxon>
        <taxon>Pseudomonadati</taxon>
        <taxon>Bacteroidota</taxon>
        <taxon>Flavobacteriia</taxon>
        <taxon>Flavobacteriales</taxon>
        <taxon>Flavobacteriaceae</taxon>
        <taxon>Flavobacterium</taxon>
    </lineage>
</organism>
<comment type="subcellular location">
    <subcellularLocation>
        <location evidence="2">Cytoplasm</location>
    </subcellularLocation>
</comment>
<name>A0A1I4XQR2_9FLAO</name>
<comment type="similarity">
    <text evidence="1 2">Belongs to the CutC family.</text>
</comment>
<dbReference type="Gene3D" id="3.20.20.380">
    <property type="entry name" value="Copper homeostasis (CutC) domain"/>
    <property type="match status" value="1"/>
</dbReference>
<evidence type="ECO:0000256" key="1">
    <source>
        <dbReference type="ARBA" id="ARBA00007768"/>
    </source>
</evidence>
<dbReference type="Proteomes" id="UP000182961">
    <property type="component" value="Unassembled WGS sequence"/>
</dbReference>
<dbReference type="eggNOG" id="COG3142">
    <property type="taxonomic scope" value="Bacteria"/>
</dbReference>
<dbReference type="InterPro" id="IPR005627">
    <property type="entry name" value="CutC-like"/>
</dbReference>
<dbReference type="AlphaFoldDB" id="A0A1I4XQR2"/>
<evidence type="ECO:0000256" key="2">
    <source>
        <dbReference type="HAMAP-Rule" id="MF_00795"/>
    </source>
</evidence>
<dbReference type="SUPFAM" id="SSF110395">
    <property type="entry name" value="CutC-like"/>
    <property type="match status" value="1"/>
</dbReference>
<dbReference type="Pfam" id="PF03932">
    <property type="entry name" value="CutC"/>
    <property type="match status" value="1"/>
</dbReference>
<reference evidence="4" key="1">
    <citation type="submission" date="2016-10" db="EMBL/GenBank/DDBJ databases">
        <authorList>
            <person name="Varghese N."/>
            <person name="Submissions S."/>
        </authorList>
    </citation>
    <scope>NUCLEOTIDE SEQUENCE [LARGE SCALE GENOMIC DNA]</scope>
    <source>
        <strain evidence="4">DSM 4002</strain>
    </source>
</reference>